<evidence type="ECO:0000256" key="1">
    <source>
        <dbReference type="SAM" id="Coils"/>
    </source>
</evidence>
<feature type="coiled-coil region" evidence="1">
    <location>
        <begin position="208"/>
        <end position="235"/>
    </location>
</feature>
<evidence type="ECO:0000259" key="2">
    <source>
        <dbReference type="Pfam" id="PF01368"/>
    </source>
</evidence>
<dbReference type="VEuPathDB" id="MicrosporidiaDB:VCUG_00512"/>
<sequence length="237" mass="27451">MGKGKKLMDFDKFLKENKKKITHSELKIALGNEGCDLDSFLGSLVLAYSQNVVHVVNMRKEVFECKGELMWVCKHLKVNIDDLIFLERPMGNFSPRVRRAGTYFLCGNETIALEGKKIELFMTDHNKPVEELSHCDINMIIDHHKLEKNISSVKRIYIDIDVGSATTLVSKYMGAEISKRIAMMLIIPIIVDTKYLKRRTSVFDVEEYRKLKKIVDVKKKKLKAMKKRLKKARRNDD</sequence>
<dbReference type="RefSeq" id="XP_008073533.1">
    <property type="nucleotide sequence ID" value="XM_008075342.1"/>
</dbReference>
<dbReference type="GO" id="GO:0005737">
    <property type="term" value="C:cytoplasm"/>
    <property type="evidence" value="ECO:0007669"/>
    <property type="project" value="TreeGrafter"/>
</dbReference>
<organism evidence="3 4">
    <name type="scientific">Vavraia culicis (isolate floridensis)</name>
    <name type="common">Microsporidian parasite</name>
    <dbReference type="NCBI Taxonomy" id="948595"/>
    <lineage>
        <taxon>Eukaryota</taxon>
        <taxon>Fungi</taxon>
        <taxon>Fungi incertae sedis</taxon>
        <taxon>Microsporidia</taxon>
        <taxon>Pleistophoridae</taxon>
        <taxon>Vavraia</taxon>
    </lineage>
</organism>
<evidence type="ECO:0000313" key="4">
    <source>
        <dbReference type="Proteomes" id="UP000011081"/>
    </source>
</evidence>
<dbReference type="PANTHER" id="PTHR12112">
    <property type="entry name" value="BNIP - RELATED"/>
    <property type="match status" value="1"/>
</dbReference>
<dbReference type="OrthoDB" id="374045at2759"/>
<name>L2GWD1_VAVCU</name>
<dbReference type="PANTHER" id="PTHR12112:SF39">
    <property type="entry name" value="EG:152A3.5 PROTEIN (FBGN0003116_PN PROTEIN)"/>
    <property type="match status" value="1"/>
</dbReference>
<dbReference type="AlphaFoldDB" id="L2GWD1"/>
<dbReference type="Gene3D" id="3.90.1640.10">
    <property type="entry name" value="inorganic pyrophosphatase (n-terminal core)"/>
    <property type="match status" value="1"/>
</dbReference>
<accession>L2GWD1</accession>
<dbReference type="InterPro" id="IPR001667">
    <property type="entry name" value="DDH_dom"/>
</dbReference>
<dbReference type="GO" id="GO:0004309">
    <property type="term" value="F:exopolyphosphatase activity"/>
    <property type="evidence" value="ECO:0007669"/>
    <property type="project" value="TreeGrafter"/>
</dbReference>
<dbReference type="SUPFAM" id="SSF64182">
    <property type="entry name" value="DHH phosphoesterases"/>
    <property type="match status" value="1"/>
</dbReference>
<keyword evidence="4" id="KW-1185">Reference proteome</keyword>
<gene>
    <name evidence="3" type="ORF">VCUG_00512</name>
</gene>
<proteinExistence type="predicted"/>
<dbReference type="GeneID" id="19878399"/>
<dbReference type="EMBL" id="GL877409">
    <property type="protein sequence ID" value="ELA47929.1"/>
    <property type="molecule type" value="Genomic_DNA"/>
</dbReference>
<dbReference type="InParanoid" id="L2GWD1"/>
<dbReference type="HOGENOM" id="CLU_1173123_0_0_1"/>
<feature type="domain" description="DDH" evidence="2">
    <location>
        <begin position="31"/>
        <end position="185"/>
    </location>
</feature>
<feature type="non-terminal residue" evidence="3">
    <location>
        <position position="237"/>
    </location>
</feature>
<dbReference type="InterPro" id="IPR038763">
    <property type="entry name" value="DHH_sf"/>
</dbReference>
<dbReference type="FunCoup" id="L2GWD1">
    <property type="interactions" value="52"/>
</dbReference>
<dbReference type="Pfam" id="PF01368">
    <property type="entry name" value="DHH"/>
    <property type="match status" value="1"/>
</dbReference>
<keyword evidence="1" id="KW-0175">Coiled coil</keyword>
<protein>
    <recommendedName>
        <fullName evidence="2">DDH domain-containing protein</fullName>
    </recommendedName>
</protein>
<dbReference type="STRING" id="948595.L2GWD1"/>
<reference evidence="4" key="1">
    <citation type="submission" date="2011-03" db="EMBL/GenBank/DDBJ databases">
        <title>The genome sequence of Vavraia culicis strain floridensis.</title>
        <authorList>
            <consortium name="The Broad Institute Genome Sequencing Platform"/>
            <person name="Cuomo C."/>
            <person name="Becnel J."/>
            <person name="Sanscrainte N."/>
            <person name="Young S.K."/>
            <person name="Zeng Q."/>
            <person name="Gargeya S."/>
            <person name="Fitzgerald M."/>
            <person name="Haas B."/>
            <person name="Abouelleil A."/>
            <person name="Alvarado L."/>
            <person name="Arachchi H.M."/>
            <person name="Berlin A."/>
            <person name="Chapman S.B."/>
            <person name="Gearin G."/>
            <person name="Goldberg J."/>
            <person name="Griggs A."/>
            <person name="Gujja S."/>
            <person name="Hansen M."/>
            <person name="Heiman D."/>
            <person name="Howarth C."/>
            <person name="Larimer J."/>
            <person name="Lui A."/>
            <person name="MacDonald P.J.P."/>
            <person name="McCowen C."/>
            <person name="Montmayeur A."/>
            <person name="Murphy C."/>
            <person name="Neiman D."/>
            <person name="Pearson M."/>
            <person name="Priest M."/>
            <person name="Roberts A."/>
            <person name="Saif S."/>
            <person name="Shea T."/>
            <person name="Sisk P."/>
            <person name="Stolte C."/>
            <person name="Sykes S."/>
            <person name="Wortman J."/>
            <person name="Nusbaum C."/>
            <person name="Birren B."/>
        </authorList>
    </citation>
    <scope>NUCLEOTIDE SEQUENCE [LARGE SCALE GENOMIC DNA]</scope>
    <source>
        <strain evidence="4">floridensis</strain>
    </source>
</reference>
<evidence type="ECO:0000313" key="3">
    <source>
        <dbReference type="EMBL" id="ELA47929.1"/>
    </source>
</evidence>
<dbReference type="Proteomes" id="UP000011081">
    <property type="component" value="Unassembled WGS sequence"/>
</dbReference>